<evidence type="ECO:0000256" key="4">
    <source>
        <dbReference type="ARBA" id="ARBA00023015"/>
    </source>
</evidence>
<feature type="domain" description="Response regulatory" evidence="10">
    <location>
        <begin position="6"/>
        <end position="119"/>
    </location>
</feature>
<dbReference type="InterPro" id="IPR016032">
    <property type="entry name" value="Sig_transdc_resp-reg_C-effctor"/>
</dbReference>
<feature type="modified residue" description="4-aspartylphosphate" evidence="8">
    <location>
        <position position="55"/>
    </location>
</feature>
<keyword evidence="4" id="KW-0805">Transcription regulation</keyword>
<dbReference type="InterPro" id="IPR001789">
    <property type="entry name" value="Sig_transdc_resp-reg_receiver"/>
</dbReference>
<evidence type="ECO:0000256" key="3">
    <source>
        <dbReference type="ARBA" id="ARBA00023012"/>
    </source>
</evidence>
<dbReference type="Gene3D" id="3.40.50.2300">
    <property type="match status" value="1"/>
</dbReference>
<dbReference type="Gene3D" id="6.10.250.690">
    <property type="match status" value="1"/>
</dbReference>
<evidence type="ECO:0000256" key="8">
    <source>
        <dbReference type="PROSITE-ProRule" id="PRU00169"/>
    </source>
</evidence>
<evidence type="ECO:0000256" key="2">
    <source>
        <dbReference type="ARBA" id="ARBA00022553"/>
    </source>
</evidence>
<dbReference type="GO" id="GO:0006355">
    <property type="term" value="P:regulation of DNA-templated transcription"/>
    <property type="evidence" value="ECO:0007669"/>
    <property type="project" value="InterPro"/>
</dbReference>
<dbReference type="GO" id="GO:0000976">
    <property type="term" value="F:transcription cis-regulatory region binding"/>
    <property type="evidence" value="ECO:0007669"/>
    <property type="project" value="TreeGrafter"/>
</dbReference>
<evidence type="ECO:0000259" key="10">
    <source>
        <dbReference type="PROSITE" id="PS50110"/>
    </source>
</evidence>
<name>A0A1M6GPY0_9FIRM</name>
<dbReference type="STRING" id="1122184.SAMN02745176_02468"/>
<evidence type="ECO:0000313" key="13">
    <source>
        <dbReference type="Proteomes" id="UP000184442"/>
    </source>
</evidence>
<organism evidence="12 13">
    <name type="scientific">Lutispora thermophila DSM 19022</name>
    <dbReference type="NCBI Taxonomy" id="1122184"/>
    <lineage>
        <taxon>Bacteria</taxon>
        <taxon>Bacillati</taxon>
        <taxon>Bacillota</taxon>
        <taxon>Clostridia</taxon>
        <taxon>Lutisporales</taxon>
        <taxon>Lutisporaceae</taxon>
        <taxon>Lutispora</taxon>
    </lineage>
</organism>
<dbReference type="PROSITE" id="PS51755">
    <property type="entry name" value="OMPR_PHOB"/>
    <property type="match status" value="1"/>
</dbReference>
<evidence type="ECO:0000256" key="1">
    <source>
        <dbReference type="ARBA" id="ARBA00018672"/>
    </source>
</evidence>
<accession>A0A1M6GPY0</accession>
<evidence type="ECO:0000256" key="7">
    <source>
        <dbReference type="ARBA" id="ARBA00024867"/>
    </source>
</evidence>
<dbReference type="InterPro" id="IPR039420">
    <property type="entry name" value="WalR-like"/>
</dbReference>
<dbReference type="CDD" id="cd00383">
    <property type="entry name" value="trans_reg_C"/>
    <property type="match status" value="1"/>
</dbReference>
<evidence type="ECO:0000256" key="5">
    <source>
        <dbReference type="ARBA" id="ARBA00023125"/>
    </source>
</evidence>
<dbReference type="SMART" id="SM00862">
    <property type="entry name" value="Trans_reg_C"/>
    <property type="match status" value="1"/>
</dbReference>
<feature type="DNA-binding region" description="OmpR/PhoB-type" evidence="9">
    <location>
        <begin position="130"/>
        <end position="226"/>
    </location>
</feature>
<protein>
    <recommendedName>
        <fullName evidence="1">Stage 0 sporulation protein A homolog</fullName>
    </recommendedName>
</protein>
<keyword evidence="6" id="KW-0804">Transcription</keyword>
<dbReference type="Pfam" id="PF00072">
    <property type="entry name" value="Response_reg"/>
    <property type="match status" value="1"/>
</dbReference>
<dbReference type="Pfam" id="PF00486">
    <property type="entry name" value="Trans_reg_C"/>
    <property type="match status" value="1"/>
</dbReference>
<dbReference type="FunFam" id="1.10.10.10:FF:000018">
    <property type="entry name" value="DNA-binding response regulator ResD"/>
    <property type="match status" value="1"/>
</dbReference>
<sequence length="228" mass="26427">MDRIVKILLVEDEAKMRELIRIAFKKESFETYEAIDGKQALNMLKNIHFDIVILDIMLPEIDGWTVCREIRKVSDIPIIMLTARGEEFDKLFGFELGADDYIVKPFSPRELVARVKALLRRAENKNIEISSIIDLGDISINTLSREVKVEDKAISLTNKEYELLLFLVTNQNVVFTREQLLLKVWGYDQYGDPRTVDTHIKRVREKLGNKSSFIATVWGVGYKFEVKK</sequence>
<keyword evidence="5 9" id="KW-0238">DNA-binding</keyword>
<keyword evidence="13" id="KW-1185">Reference proteome</keyword>
<dbReference type="PROSITE" id="PS50110">
    <property type="entry name" value="RESPONSE_REGULATORY"/>
    <property type="match status" value="1"/>
</dbReference>
<dbReference type="InterPro" id="IPR011006">
    <property type="entry name" value="CheY-like_superfamily"/>
</dbReference>
<dbReference type="InterPro" id="IPR001867">
    <property type="entry name" value="OmpR/PhoB-type_DNA-bd"/>
</dbReference>
<keyword evidence="2 8" id="KW-0597">Phosphoprotein</keyword>
<dbReference type="Gene3D" id="1.10.10.10">
    <property type="entry name" value="Winged helix-like DNA-binding domain superfamily/Winged helix DNA-binding domain"/>
    <property type="match status" value="1"/>
</dbReference>
<dbReference type="PANTHER" id="PTHR48111:SF73">
    <property type="entry name" value="ALKALINE PHOSPHATASE SYNTHESIS TRANSCRIPTIONAL REGULATORY PROTEIN PHOP"/>
    <property type="match status" value="1"/>
</dbReference>
<dbReference type="InterPro" id="IPR036388">
    <property type="entry name" value="WH-like_DNA-bd_sf"/>
</dbReference>
<dbReference type="SMART" id="SM00448">
    <property type="entry name" value="REC"/>
    <property type="match status" value="1"/>
</dbReference>
<dbReference type="PANTHER" id="PTHR48111">
    <property type="entry name" value="REGULATOR OF RPOS"/>
    <property type="match status" value="1"/>
</dbReference>
<dbReference type="SUPFAM" id="SSF52172">
    <property type="entry name" value="CheY-like"/>
    <property type="match status" value="1"/>
</dbReference>
<evidence type="ECO:0000256" key="6">
    <source>
        <dbReference type="ARBA" id="ARBA00023163"/>
    </source>
</evidence>
<dbReference type="GO" id="GO:0000156">
    <property type="term" value="F:phosphorelay response regulator activity"/>
    <property type="evidence" value="ECO:0007669"/>
    <property type="project" value="TreeGrafter"/>
</dbReference>
<dbReference type="GO" id="GO:0032993">
    <property type="term" value="C:protein-DNA complex"/>
    <property type="evidence" value="ECO:0007669"/>
    <property type="project" value="TreeGrafter"/>
</dbReference>
<comment type="function">
    <text evidence="7">May play the central regulatory role in sporulation. It may be an element of the effector pathway responsible for the activation of sporulation genes in response to nutritional stress. Spo0A may act in concert with spo0H (a sigma factor) to control the expression of some genes that are critical to the sporulation process.</text>
</comment>
<dbReference type="Proteomes" id="UP000184442">
    <property type="component" value="Unassembled WGS sequence"/>
</dbReference>
<dbReference type="SUPFAM" id="SSF46894">
    <property type="entry name" value="C-terminal effector domain of the bipartite response regulators"/>
    <property type="match status" value="1"/>
</dbReference>
<dbReference type="GO" id="GO:0005829">
    <property type="term" value="C:cytosol"/>
    <property type="evidence" value="ECO:0007669"/>
    <property type="project" value="TreeGrafter"/>
</dbReference>
<evidence type="ECO:0000256" key="9">
    <source>
        <dbReference type="PROSITE-ProRule" id="PRU01091"/>
    </source>
</evidence>
<gene>
    <name evidence="12" type="ORF">SAMN02745176_02468</name>
</gene>
<evidence type="ECO:0000259" key="11">
    <source>
        <dbReference type="PROSITE" id="PS51755"/>
    </source>
</evidence>
<dbReference type="AlphaFoldDB" id="A0A1M6GPY0"/>
<dbReference type="EMBL" id="FQZS01000016">
    <property type="protein sequence ID" value="SHJ11920.1"/>
    <property type="molecule type" value="Genomic_DNA"/>
</dbReference>
<proteinExistence type="predicted"/>
<evidence type="ECO:0000313" key="12">
    <source>
        <dbReference type="EMBL" id="SHJ11920.1"/>
    </source>
</evidence>
<dbReference type="FunFam" id="3.40.50.2300:FF:000001">
    <property type="entry name" value="DNA-binding response regulator PhoB"/>
    <property type="match status" value="1"/>
</dbReference>
<keyword evidence="3" id="KW-0902">Two-component regulatory system</keyword>
<reference evidence="12 13" key="1">
    <citation type="submission" date="2016-11" db="EMBL/GenBank/DDBJ databases">
        <authorList>
            <person name="Jaros S."/>
            <person name="Januszkiewicz K."/>
            <person name="Wedrychowicz H."/>
        </authorList>
    </citation>
    <scope>NUCLEOTIDE SEQUENCE [LARGE SCALE GENOMIC DNA]</scope>
    <source>
        <strain evidence="12 13">DSM 19022</strain>
    </source>
</reference>
<feature type="domain" description="OmpR/PhoB-type" evidence="11">
    <location>
        <begin position="130"/>
        <end position="226"/>
    </location>
</feature>